<evidence type="ECO:0000256" key="11">
    <source>
        <dbReference type="ARBA" id="ARBA00038187"/>
    </source>
</evidence>
<evidence type="ECO:0000256" key="5">
    <source>
        <dbReference type="ARBA" id="ARBA00022692"/>
    </source>
</evidence>
<feature type="domain" description="Sodium/calcium exchanger membrane region" evidence="13">
    <location>
        <begin position="75"/>
        <end position="228"/>
    </location>
</feature>
<evidence type="ECO:0000256" key="7">
    <source>
        <dbReference type="ARBA" id="ARBA00022989"/>
    </source>
</evidence>
<feature type="transmembrane region" description="Helical" evidence="12">
    <location>
        <begin position="97"/>
        <end position="119"/>
    </location>
</feature>
<evidence type="ECO:0000256" key="12">
    <source>
        <dbReference type="SAM" id="Phobius"/>
    </source>
</evidence>
<keyword evidence="6" id="KW-0630">Potassium</keyword>
<evidence type="ECO:0000256" key="10">
    <source>
        <dbReference type="ARBA" id="ARBA00023201"/>
    </source>
</evidence>
<keyword evidence="15" id="KW-1185">Reference proteome</keyword>
<dbReference type="InterPro" id="IPR051359">
    <property type="entry name" value="CaCA_antiporter"/>
</dbReference>
<dbReference type="GO" id="GO:0008324">
    <property type="term" value="F:monoatomic cation transmembrane transporter activity"/>
    <property type="evidence" value="ECO:0007669"/>
    <property type="project" value="TreeGrafter"/>
</dbReference>
<comment type="similarity">
    <text evidence="11">Belongs to the Ca(2+):cation antiporter (CaCA) (TC 2.A.19) family. Cation/calcium exchanger (CCX) subfamily.</text>
</comment>
<evidence type="ECO:0000259" key="13">
    <source>
        <dbReference type="Pfam" id="PF01699"/>
    </source>
</evidence>
<keyword evidence="3" id="KW-0050">Antiport</keyword>
<evidence type="ECO:0000256" key="1">
    <source>
        <dbReference type="ARBA" id="ARBA00004141"/>
    </source>
</evidence>
<keyword evidence="9 12" id="KW-0472">Membrane</keyword>
<keyword evidence="8" id="KW-0915">Sodium</keyword>
<dbReference type="GO" id="GO:0016020">
    <property type="term" value="C:membrane"/>
    <property type="evidence" value="ECO:0007669"/>
    <property type="project" value="UniProtKB-SubCell"/>
</dbReference>
<dbReference type="Gramene" id="FCD_00005067-RA">
    <property type="protein sequence ID" value="FCD_00005067-RA:cds"/>
    <property type="gene ID" value="FCD_00005067"/>
</dbReference>
<feature type="transmembrane region" description="Helical" evidence="12">
    <location>
        <begin position="40"/>
        <end position="59"/>
    </location>
</feature>
<accession>A0AA88A4D4</accession>
<reference evidence="14" key="1">
    <citation type="submission" date="2023-07" db="EMBL/GenBank/DDBJ databases">
        <title>draft genome sequence of fig (Ficus carica).</title>
        <authorList>
            <person name="Takahashi T."/>
            <person name="Nishimura K."/>
        </authorList>
    </citation>
    <scope>NUCLEOTIDE SEQUENCE</scope>
</reference>
<keyword evidence="5 12" id="KW-0812">Transmembrane</keyword>
<evidence type="ECO:0000256" key="8">
    <source>
        <dbReference type="ARBA" id="ARBA00023053"/>
    </source>
</evidence>
<evidence type="ECO:0000256" key="9">
    <source>
        <dbReference type="ARBA" id="ARBA00023136"/>
    </source>
</evidence>
<keyword evidence="4" id="KW-0633">Potassium transport</keyword>
<dbReference type="InterPro" id="IPR044880">
    <property type="entry name" value="NCX_ion-bd_dom_sf"/>
</dbReference>
<feature type="transmembrane region" description="Helical" evidence="12">
    <location>
        <begin position="182"/>
        <end position="199"/>
    </location>
</feature>
<feature type="transmembrane region" description="Helical" evidence="12">
    <location>
        <begin position="71"/>
        <end position="90"/>
    </location>
</feature>
<feature type="transmembrane region" description="Helical" evidence="12">
    <location>
        <begin position="139"/>
        <end position="161"/>
    </location>
</feature>
<keyword evidence="2" id="KW-0813">Transport</keyword>
<evidence type="ECO:0000256" key="3">
    <source>
        <dbReference type="ARBA" id="ARBA00022449"/>
    </source>
</evidence>
<keyword evidence="10" id="KW-0406">Ion transport</keyword>
<dbReference type="AlphaFoldDB" id="A0AA88A4D4"/>
<dbReference type="Pfam" id="PF01699">
    <property type="entry name" value="Na_Ca_ex"/>
    <property type="match status" value="1"/>
</dbReference>
<comment type="caution">
    <text evidence="14">The sequence shown here is derived from an EMBL/GenBank/DDBJ whole genome shotgun (WGS) entry which is preliminary data.</text>
</comment>
<proteinExistence type="inferred from homology"/>
<feature type="transmembrane region" description="Helical" evidence="12">
    <location>
        <begin position="12"/>
        <end position="28"/>
    </location>
</feature>
<evidence type="ECO:0000256" key="6">
    <source>
        <dbReference type="ARBA" id="ARBA00022958"/>
    </source>
</evidence>
<dbReference type="InterPro" id="IPR004837">
    <property type="entry name" value="NaCa_Exmemb"/>
</dbReference>
<dbReference type="PANTHER" id="PTHR12266">
    <property type="entry name" value="NA+/CA2+ K+ INDEPENDENT EXCHANGER"/>
    <property type="match status" value="1"/>
</dbReference>
<dbReference type="PANTHER" id="PTHR12266:SF24">
    <property type="entry name" value="CATION_CALCIUM EXCHANGER 1"/>
    <property type="match status" value="1"/>
</dbReference>
<evidence type="ECO:0000256" key="4">
    <source>
        <dbReference type="ARBA" id="ARBA00022538"/>
    </source>
</evidence>
<keyword evidence="10" id="KW-0739">Sodium transport</keyword>
<evidence type="ECO:0000313" key="15">
    <source>
        <dbReference type="Proteomes" id="UP001187192"/>
    </source>
</evidence>
<keyword evidence="7 12" id="KW-1133">Transmembrane helix</keyword>
<comment type="subcellular location">
    <subcellularLocation>
        <location evidence="1">Membrane</location>
        <topology evidence="1">Multi-pass membrane protein</topology>
    </subcellularLocation>
</comment>
<feature type="transmembrane region" description="Helical" evidence="12">
    <location>
        <begin position="211"/>
        <end position="230"/>
    </location>
</feature>
<organism evidence="14 15">
    <name type="scientific">Ficus carica</name>
    <name type="common">Common fig</name>
    <dbReference type="NCBI Taxonomy" id="3494"/>
    <lineage>
        <taxon>Eukaryota</taxon>
        <taxon>Viridiplantae</taxon>
        <taxon>Streptophyta</taxon>
        <taxon>Embryophyta</taxon>
        <taxon>Tracheophyta</taxon>
        <taxon>Spermatophyta</taxon>
        <taxon>Magnoliopsida</taxon>
        <taxon>eudicotyledons</taxon>
        <taxon>Gunneridae</taxon>
        <taxon>Pentapetalae</taxon>
        <taxon>rosids</taxon>
        <taxon>fabids</taxon>
        <taxon>Rosales</taxon>
        <taxon>Moraceae</taxon>
        <taxon>Ficeae</taxon>
        <taxon>Ficus</taxon>
    </lineage>
</organism>
<sequence>MVTEERWSKPYAVISVTLAPILLSFLCNTQRENVDSRTALVTYMTAVLIGLVLGNLAYVTTNQYGPPKQCLFPWLVGGFMMSVMWTYIVAEELVSLLVSLGSVFGVSPSVLGLTVLAWGNSLGDLIANVAMAVRGGPDGAQIAIAGCYAGPMFNTVIGIGFPLVLSAWSEYPLAYVIPKDRSLYETIGFLMGGLLWALVVLPKNKMRLDRLLGGGLLAIYCCFLFVRLLGPIGFVRLAHHF</sequence>
<gene>
    <name evidence="14" type="ORF">TIFTF001_008202</name>
</gene>
<evidence type="ECO:0000256" key="2">
    <source>
        <dbReference type="ARBA" id="ARBA00022448"/>
    </source>
</evidence>
<dbReference type="Proteomes" id="UP001187192">
    <property type="component" value="Unassembled WGS sequence"/>
</dbReference>
<dbReference type="Gene3D" id="1.20.1420.30">
    <property type="entry name" value="NCX, central ion-binding region"/>
    <property type="match status" value="1"/>
</dbReference>
<protein>
    <recommendedName>
        <fullName evidence="13">Sodium/calcium exchanger membrane region domain-containing protein</fullName>
    </recommendedName>
</protein>
<dbReference type="GO" id="GO:0006813">
    <property type="term" value="P:potassium ion transport"/>
    <property type="evidence" value="ECO:0007669"/>
    <property type="project" value="UniProtKB-KW"/>
</dbReference>
<dbReference type="EMBL" id="BTGU01000009">
    <property type="protein sequence ID" value="GMN38968.1"/>
    <property type="molecule type" value="Genomic_DNA"/>
</dbReference>
<dbReference type="GO" id="GO:0006814">
    <property type="term" value="P:sodium ion transport"/>
    <property type="evidence" value="ECO:0007669"/>
    <property type="project" value="UniProtKB-KW"/>
</dbReference>
<dbReference type="GO" id="GO:0015297">
    <property type="term" value="F:antiporter activity"/>
    <property type="evidence" value="ECO:0007669"/>
    <property type="project" value="UniProtKB-KW"/>
</dbReference>
<name>A0AA88A4D4_FICCA</name>
<evidence type="ECO:0000313" key="14">
    <source>
        <dbReference type="EMBL" id="GMN38968.1"/>
    </source>
</evidence>